<feature type="transmembrane region" description="Helical" evidence="8">
    <location>
        <begin position="395"/>
        <end position="417"/>
    </location>
</feature>
<evidence type="ECO:0000256" key="1">
    <source>
        <dbReference type="ARBA" id="ARBA00004651"/>
    </source>
</evidence>
<evidence type="ECO:0000256" key="5">
    <source>
        <dbReference type="ARBA" id="ARBA00022984"/>
    </source>
</evidence>
<evidence type="ECO:0000256" key="7">
    <source>
        <dbReference type="ARBA" id="ARBA00023136"/>
    </source>
</evidence>
<keyword evidence="5 8" id="KW-0573">Peptidoglycan synthesis</keyword>
<dbReference type="EMBL" id="BNJK01000001">
    <property type="protein sequence ID" value="GHO96812.1"/>
    <property type="molecule type" value="Genomic_DNA"/>
</dbReference>
<protein>
    <recommendedName>
        <fullName evidence="8">Probable lipid II flippase MurJ</fullName>
    </recommendedName>
</protein>
<feature type="transmembrane region" description="Helical" evidence="8">
    <location>
        <begin position="647"/>
        <end position="671"/>
    </location>
</feature>
<feature type="transmembrane region" description="Helical" evidence="8">
    <location>
        <begin position="598"/>
        <end position="627"/>
    </location>
</feature>
<feature type="transmembrane region" description="Helical" evidence="8">
    <location>
        <begin position="534"/>
        <end position="558"/>
    </location>
</feature>
<keyword evidence="6 8" id="KW-1133">Transmembrane helix</keyword>
<dbReference type="GO" id="GO:0034204">
    <property type="term" value="P:lipid translocation"/>
    <property type="evidence" value="ECO:0007669"/>
    <property type="project" value="TreeGrafter"/>
</dbReference>
<dbReference type="GO" id="GO:0005886">
    <property type="term" value="C:plasma membrane"/>
    <property type="evidence" value="ECO:0007669"/>
    <property type="project" value="UniProtKB-SubCell"/>
</dbReference>
<dbReference type="CDD" id="cd13123">
    <property type="entry name" value="MATE_MurJ_like"/>
    <property type="match status" value="1"/>
</dbReference>
<accession>A0A8J3N756</accession>
<comment type="caution">
    <text evidence="10">The sequence shown here is derived from an EMBL/GenBank/DDBJ whole genome shotgun (WGS) entry which is preliminary data.</text>
</comment>
<dbReference type="GO" id="GO:0008360">
    <property type="term" value="P:regulation of cell shape"/>
    <property type="evidence" value="ECO:0007669"/>
    <property type="project" value="UniProtKB-KW"/>
</dbReference>
<evidence type="ECO:0000313" key="11">
    <source>
        <dbReference type="Proteomes" id="UP000597444"/>
    </source>
</evidence>
<comment type="function">
    <text evidence="8">Involved in peptidoglycan biosynthesis. Transports lipid-linked peptidoglycan precursors from the inner to the outer leaflet of the cytoplasmic membrane.</text>
</comment>
<dbReference type="PANTHER" id="PTHR47019:SF1">
    <property type="entry name" value="LIPID II FLIPPASE MURJ"/>
    <property type="match status" value="1"/>
</dbReference>
<dbReference type="GO" id="GO:0009252">
    <property type="term" value="P:peptidoglycan biosynthetic process"/>
    <property type="evidence" value="ECO:0007669"/>
    <property type="project" value="UniProtKB-UniRule"/>
</dbReference>
<keyword evidence="2 8" id="KW-1003">Cell membrane</keyword>
<comment type="similarity">
    <text evidence="8">Belongs to the MurJ/MviN family.</text>
</comment>
<feature type="transmembrane region" description="Helical" evidence="8">
    <location>
        <begin position="326"/>
        <end position="345"/>
    </location>
</feature>
<dbReference type="AlphaFoldDB" id="A0A8J3N756"/>
<feature type="transmembrane region" description="Helical" evidence="8">
    <location>
        <begin position="300"/>
        <end position="320"/>
    </location>
</feature>
<keyword evidence="3 8" id="KW-0812">Transmembrane</keyword>
<feature type="transmembrane region" description="Helical" evidence="8">
    <location>
        <begin position="216"/>
        <end position="249"/>
    </location>
</feature>
<dbReference type="GO" id="GO:0015648">
    <property type="term" value="F:lipid-linked peptidoglycan transporter activity"/>
    <property type="evidence" value="ECO:0007669"/>
    <property type="project" value="UniProtKB-UniRule"/>
</dbReference>
<feature type="transmembrane region" description="Helical" evidence="8">
    <location>
        <begin position="142"/>
        <end position="165"/>
    </location>
</feature>
<keyword evidence="11" id="KW-1185">Reference proteome</keyword>
<sequence>MGTSLGYGQGMEYQFFDTPQPSQPMPQLRLERLQQLREERMRRQQRRMQSDITTVIPWRNKGPASTPSGRLASPLPPPRSISGRLGVPPVGIPPTPGVSPRSGSLPAAAPVQNGQAAPQLAPASGPAQDTAMIQRVRIGKATLILTFAFVASRILGLLRTSMFAFVFGTSGTSDAYLQAFLIPDLIFNIVAGGALSSAFIPVFTKYMVGEKDEKTAWHIATAALNLAIAVMIVLAFVAIVLARVLVPIYNPGIHDPKELDLIASLTRIMLLQAIVLGAGVMVNAVLNAREDFRLPAIGTVLYNVGLILGLMPGLFLAFTNQRNDNLAVYCATWGVVLGAVLQVGIQIPGLRKVGMHYSFKNFDWRHPGVIQIGRQMVPRIINAAMLYTSTFVDRGLIQLLVVVVVAKGVDGLITQYYQSMQLMLLPLGIFGMSVSTAAFPTLAENVAKGRLDRVRNTILETLRSILFMSVPSSVALIVLGFPIIQALLQHGRFSLSDAQSTAVPLAFFAVGLVGLAAVEILTRSFYALRDSKTPVVVSVGQFIFKIALSLLLINAAVWGPQWGVGALAFSTSFAGLLEAVVLFWLLYQRLGDMQIKTLSLFIGRVLGAAAAMGVALLIARFIIDWLFKIFALVPFLSWMDTLSTPSLGLMGTLAAFIKLLIYIFVGLFVYIRGARLLGIEELGPVRRVLNRFKLSWI</sequence>
<evidence type="ECO:0000313" key="10">
    <source>
        <dbReference type="EMBL" id="GHO96812.1"/>
    </source>
</evidence>
<evidence type="ECO:0000256" key="3">
    <source>
        <dbReference type="ARBA" id="ARBA00022692"/>
    </source>
</evidence>
<evidence type="ECO:0000256" key="8">
    <source>
        <dbReference type="HAMAP-Rule" id="MF_02078"/>
    </source>
</evidence>
<proteinExistence type="inferred from homology"/>
<keyword evidence="8" id="KW-0813">Transport</keyword>
<comment type="subcellular location">
    <subcellularLocation>
        <location evidence="1 8">Cell membrane</location>
        <topology evidence="1 8">Multi-pass membrane protein</topology>
    </subcellularLocation>
</comment>
<dbReference type="InterPro" id="IPR004268">
    <property type="entry name" value="MurJ"/>
</dbReference>
<feature type="transmembrane region" description="Helical" evidence="8">
    <location>
        <begin position="564"/>
        <end position="586"/>
    </location>
</feature>
<evidence type="ECO:0000256" key="2">
    <source>
        <dbReference type="ARBA" id="ARBA00022475"/>
    </source>
</evidence>
<dbReference type="UniPathway" id="UPA00219"/>
<feature type="transmembrane region" description="Helical" evidence="8">
    <location>
        <begin position="504"/>
        <end position="522"/>
    </location>
</feature>
<feature type="transmembrane region" description="Helical" evidence="8">
    <location>
        <begin position="269"/>
        <end position="288"/>
    </location>
</feature>
<dbReference type="PANTHER" id="PTHR47019">
    <property type="entry name" value="LIPID II FLIPPASE MURJ"/>
    <property type="match status" value="1"/>
</dbReference>
<feature type="transmembrane region" description="Helical" evidence="8">
    <location>
        <begin position="185"/>
        <end position="204"/>
    </location>
</feature>
<comment type="pathway">
    <text evidence="8">Cell wall biogenesis; peptidoglycan biosynthesis.</text>
</comment>
<evidence type="ECO:0000256" key="9">
    <source>
        <dbReference type="SAM" id="MobiDB-lite"/>
    </source>
</evidence>
<feature type="transmembrane region" description="Helical" evidence="8">
    <location>
        <begin position="423"/>
        <end position="443"/>
    </location>
</feature>
<dbReference type="Proteomes" id="UP000597444">
    <property type="component" value="Unassembled WGS sequence"/>
</dbReference>
<keyword evidence="4 8" id="KW-0133">Cell shape</keyword>
<feature type="transmembrane region" description="Helical" evidence="8">
    <location>
        <begin position="464"/>
        <end position="484"/>
    </location>
</feature>
<evidence type="ECO:0000256" key="4">
    <source>
        <dbReference type="ARBA" id="ARBA00022960"/>
    </source>
</evidence>
<dbReference type="HAMAP" id="MF_02078">
    <property type="entry name" value="MurJ_MviN"/>
    <property type="match status" value="1"/>
</dbReference>
<dbReference type="NCBIfam" id="TIGR01695">
    <property type="entry name" value="murJ_mviN"/>
    <property type="match status" value="1"/>
</dbReference>
<feature type="region of interest" description="Disordered" evidence="9">
    <location>
        <begin position="57"/>
        <end position="125"/>
    </location>
</feature>
<keyword evidence="8" id="KW-0961">Cell wall biogenesis/degradation</keyword>
<evidence type="ECO:0000256" key="6">
    <source>
        <dbReference type="ARBA" id="ARBA00022989"/>
    </source>
</evidence>
<keyword evidence="7 8" id="KW-0472">Membrane</keyword>
<gene>
    <name evidence="8" type="primary">murJ</name>
    <name evidence="10" type="ORF">KSF_068600</name>
</gene>
<dbReference type="Pfam" id="PF03023">
    <property type="entry name" value="MurJ"/>
    <property type="match status" value="1"/>
</dbReference>
<organism evidence="10 11">
    <name type="scientific">Reticulibacter mediterranei</name>
    <dbReference type="NCBI Taxonomy" id="2778369"/>
    <lineage>
        <taxon>Bacteria</taxon>
        <taxon>Bacillati</taxon>
        <taxon>Chloroflexota</taxon>
        <taxon>Ktedonobacteria</taxon>
        <taxon>Ktedonobacterales</taxon>
        <taxon>Reticulibacteraceae</taxon>
        <taxon>Reticulibacter</taxon>
    </lineage>
</organism>
<dbReference type="PRINTS" id="PR01806">
    <property type="entry name" value="VIRFACTRMVIN"/>
</dbReference>
<name>A0A8J3N756_9CHLR</name>
<reference evidence="10" key="1">
    <citation type="submission" date="2020-10" db="EMBL/GenBank/DDBJ databases">
        <title>Taxonomic study of unclassified bacteria belonging to the class Ktedonobacteria.</title>
        <authorList>
            <person name="Yabe S."/>
            <person name="Wang C.M."/>
            <person name="Zheng Y."/>
            <person name="Sakai Y."/>
            <person name="Cavaletti L."/>
            <person name="Monciardini P."/>
            <person name="Donadio S."/>
        </authorList>
    </citation>
    <scope>NUCLEOTIDE SEQUENCE</scope>
    <source>
        <strain evidence="10">ID150040</strain>
    </source>
</reference>
<dbReference type="InterPro" id="IPR051050">
    <property type="entry name" value="Lipid_II_flippase_MurJ/MviN"/>
</dbReference>
<dbReference type="GO" id="GO:0071555">
    <property type="term" value="P:cell wall organization"/>
    <property type="evidence" value="ECO:0007669"/>
    <property type="project" value="UniProtKB-KW"/>
</dbReference>